<dbReference type="RefSeq" id="WP_106186345.1">
    <property type="nucleotide sequence ID" value="NZ_PVTF01000002.1"/>
</dbReference>
<proteinExistence type="predicted"/>
<protein>
    <submittedName>
        <fullName evidence="1">Uncharacterized protein</fullName>
    </submittedName>
</protein>
<evidence type="ECO:0000313" key="1">
    <source>
        <dbReference type="EMBL" id="PRY44752.1"/>
    </source>
</evidence>
<dbReference type="Proteomes" id="UP000239494">
    <property type="component" value="Unassembled WGS sequence"/>
</dbReference>
<name>A0A2T0TGC9_9PSEU</name>
<keyword evidence="2" id="KW-1185">Reference proteome</keyword>
<comment type="caution">
    <text evidence="1">The sequence shown here is derived from an EMBL/GenBank/DDBJ whole genome shotgun (WGS) entry which is preliminary data.</text>
</comment>
<dbReference type="EMBL" id="PVTF01000002">
    <property type="protein sequence ID" value="PRY44752.1"/>
    <property type="molecule type" value="Genomic_DNA"/>
</dbReference>
<organism evidence="1 2">
    <name type="scientific">Umezawaea tangerina</name>
    <dbReference type="NCBI Taxonomy" id="84725"/>
    <lineage>
        <taxon>Bacteria</taxon>
        <taxon>Bacillati</taxon>
        <taxon>Actinomycetota</taxon>
        <taxon>Actinomycetes</taxon>
        <taxon>Pseudonocardiales</taxon>
        <taxon>Pseudonocardiaceae</taxon>
        <taxon>Umezawaea</taxon>
    </lineage>
</organism>
<accession>A0A2T0TGC9</accession>
<sequence>MDVVEVQHDRAVVSLGLDEVHALMNSINEAVDAVEDWEFSTRFGVEKDFVKALWAQLDEVSTRLGEG</sequence>
<evidence type="ECO:0000313" key="2">
    <source>
        <dbReference type="Proteomes" id="UP000239494"/>
    </source>
</evidence>
<dbReference type="AlphaFoldDB" id="A0A2T0TGC9"/>
<reference evidence="1 2" key="1">
    <citation type="submission" date="2018-03" db="EMBL/GenBank/DDBJ databases">
        <title>Genomic Encyclopedia of Archaeal and Bacterial Type Strains, Phase II (KMG-II): from individual species to whole genera.</title>
        <authorList>
            <person name="Goeker M."/>
        </authorList>
    </citation>
    <scope>NUCLEOTIDE SEQUENCE [LARGE SCALE GENOMIC DNA]</scope>
    <source>
        <strain evidence="1 2">DSM 44720</strain>
    </source>
</reference>
<dbReference type="OrthoDB" id="4085246at2"/>
<gene>
    <name evidence="1" type="ORF">CLV43_102317</name>
</gene>